<dbReference type="AlphaFoldDB" id="A0A251UWT0"/>
<evidence type="ECO:0000313" key="3">
    <source>
        <dbReference type="EMBL" id="OTG27192.1"/>
    </source>
</evidence>
<dbReference type="EMBL" id="CM007893">
    <property type="protein sequence ID" value="OTG27192.1"/>
    <property type="molecule type" value="Genomic_DNA"/>
</dbReference>
<dbReference type="PROSITE" id="PS50011">
    <property type="entry name" value="PROTEIN_KINASE_DOM"/>
    <property type="match status" value="1"/>
</dbReference>
<reference evidence="2" key="3">
    <citation type="submission" date="2020-06" db="EMBL/GenBank/DDBJ databases">
        <title>Helianthus annuus Genome sequencing and assembly Release 2.</title>
        <authorList>
            <person name="Gouzy J."/>
            <person name="Langlade N."/>
            <person name="Munos S."/>
        </authorList>
    </citation>
    <scope>NUCLEOTIDE SEQUENCE</scope>
    <source>
        <tissue evidence="2">Leaves</tissue>
    </source>
</reference>
<keyword evidence="2" id="KW-0808">Transferase</keyword>
<protein>
    <recommendedName>
        <fullName evidence="1">Protein kinase domain-containing protein</fullName>
    </recommendedName>
</protein>
<dbReference type="STRING" id="4232.A0A251UWT0"/>
<dbReference type="Gene3D" id="1.10.510.10">
    <property type="entry name" value="Transferase(Phosphotransferase) domain 1"/>
    <property type="match status" value="1"/>
</dbReference>
<accession>A0A251UWT0</accession>
<evidence type="ECO:0000259" key="1">
    <source>
        <dbReference type="PROSITE" id="PS50011"/>
    </source>
</evidence>
<reference evidence="3" key="2">
    <citation type="submission" date="2017-02" db="EMBL/GenBank/DDBJ databases">
        <title>Sunflower complete genome.</title>
        <authorList>
            <person name="Langlade N."/>
            <person name="Munos S."/>
        </authorList>
    </citation>
    <scope>NUCLEOTIDE SEQUENCE [LARGE SCALE GENOMIC DNA]</scope>
    <source>
        <tissue evidence="3">Leaves</tissue>
    </source>
</reference>
<dbReference type="SUPFAM" id="SSF56112">
    <property type="entry name" value="Protein kinase-like (PK-like)"/>
    <property type="match status" value="1"/>
</dbReference>
<dbReference type="InParanoid" id="A0A251UWT0"/>
<dbReference type="EMBL" id="MNCJ02000319">
    <property type="protein sequence ID" value="KAF5808178.1"/>
    <property type="molecule type" value="Genomic_DNA"/>
</dbReference>
<evidence type="ECO:0000313" key="4">
    <source>
        <dbReference type="Proteomes" id="UP000215914"/>
    </source>
</evidence>
<gene>
    <name evidence="3" type="ORF">HannXRQ_Chr04g0097351</name>
    <name evidence="2" type="ORF">HanXRQr2_Chr04g0142471</name>
</gene>
<keyword evidence="4" id="KW-1185">Reference proteome</keyword>
<dbReference type="InterPro" id="IPR011009">
    <property type="entry name" value="Kinase-like_dom_sf"/>
</dbReference>
<dbReference type="Gramene" id="mRNA:HanXRQr2_Chr04g0142471">
    <property type="protein sequence ID" value="mRNA:HanXRQr2_Chr04g0142471"/>
    <property type="gene ID" value="HanXRQr2_Chr04g0142471"/>
</dbReference>
<proteinExistence type="predicted"/>
<name>A0A251UWT0_HELAN</name>
<dbReference type="Proteomes" id="UP000215914">
    <property type="component" value="Chromosome 4"/>
</dbReference>
<evidence type="ECO:0000313" key="2">
    <source>
        <dbReference type="EMBL" id="KAF5808178.1"/>
    </source>
</evidence>
<dbReference type="InterPro" id="IPR050823">
    <property type="entry name" value="Plant_Ser_Thr_Prot_Kinase"/>
</dbReference>
<feature type="domain" description="Protein kinase" evidence="1">
    <location>
        <begin position="1"/>
        <end position="182"/>
    </location>
</feature>
<dbReference type="PANTHER" id="PTHR45621">
    <property type="entry name" value="OS01G0588500 PROTEIN-RELATED"/>
    <property type="match status" value="1"/>
</dbReference>
<dbReference type="InterPro" id="IPR000719">
    <property type="entry name" value="Prot_kinase_dom"/>
</dbReference>
<dbReference type="GO" id="GO:0004672">
    <property type="term" value="F:protein kinase activity"/>
    <property type="evidence" value="ECO:0007669"/>
    <property type="project" value="InterPro"/>
</dbReference>
<dbReference type="GO" id="GO:0005524">
    <property type="term" value="F:ATP binding"/>
    <property type="evidence" value="ECO:0007669"/>
    <property type="project" value="InterPro"/>
</dbReference>
<organism evidence="3 4">
    <name type="scientific">Helianthus annuus</name>
    <name type="common">Common sunflower</name>
    <dbReference type="NCBI Taxonomy" id="4232"/>
    <lineage>
        <taxon>Eukaryota</taxon>
        <taxon>Viridiplantae</taxon>
        <taxon>Streptophyta</taxon>
        <taxon>Embryophyta</taxon>
        <taxon>Tracheophyta</taxon>
        <taxon>Spermatophyta</taxon>
        <taxon>Magnoliopsida</taxon>
        <taxon>eudicotyledons</taxon>
        <taxon>Gunneridae</taxon>
        <taxon>Pentapetalae</taxon>
        <taxon>asterids</taxon>
        <taxon>campanulids</taxon>
        <taxon>Asterales</taxon>
        <taxon>Asteraceae</taxon>
        <taxon>Asteroideae</taxon>
        <taxon>Heliantheae alliance</taxon>
        <taxon>Heliantheae</taxon>
        <taxon>Helianthus</taxon>
    </lineage>
</organism>
<sequence>MTPEMIEVRAHFQSPNPTLKEVKFADLKKATKNFSMHVRIPPTYVGRVFLAWVEQNTLAPSKERDGIAVAVKRHIPFDKWLVSRLTTKSDIYGFGVMLLESITGRRVFFLHENQTLVDWATGIHTNKRNVKEIIDPRLEDNYSLQSVSECFSLAVRCVSNNPADRPSSEEVLQNLERIHALYK</sequence>
<reference evidence="2 4" key="1">
    <citation type="journal article" date="2017" name="Nature">
        <title>The sunflower genome provides insights into oil metabolism, flowering and Asterid evolution.</title>
        <authorList>
            <person name="Badouin H."/>
            <person name="Gouzy J."/>
            <person name="Grassa C.J."/>
            <person name="Murat F."/>
            <person name="Staton S.E."/>
            <person name="Cottret L."/>
            <person name="Lelandais-Briere C."/>
            <person name="Owens G.L."/>
            <person name="Carrere S."/>
            <person name="Mayjonade B."/>
            <person name="Legrand L."/>
            <person name="Gill N."/>
            <person name="Kane N.C."/>
            <person name="Bowers J.E."/>
            <person name="Hubner S."/>
            <person name="Bellec A."/>
            <person name="Berard A."/>
            <person name="Berges H."/>
            <person name="Blanchet N."/>
            <person name="Boniface M.C."/>
            <person name="Brunel D."/>
            <person name="Catrice O."/>
            <person name="Chaidir N."/>
            <person name="Claudel C."/>
            <person name="Donnadieu C."/>
            <person name="Faraut T."/>
            <person name="Fievet G."/>
            <person name="Helmstetter N."/>
            <person name="King M."/>
            <person name="Knapp S.J."/>
            <person name="Lai Z."/>
            <person name="Le Paslier M.C."/>
            <person name="Lippi Y."/>
            <person name="Lorenzon L."/>
            <person name="Mandel J.R."/>
            <person name="Marage G."/>
            <person name="Marchand G."/>
            <person name="Marquand E."/>
            <person name="Bret-Mestries E."/>
            <person name="Morien E."/>
            <person name="Nambeesan S."/>
            <person name="Nguyen T."/>
            <person name="Pegot-Espagnet P."/>
            <person name="Pouilly N."/>
            <person name="Raftis F."/>
            <person name="Sallet E."/>
            <person name="Schiex T."/>
            <person name="Thomas J."/>
            <person name="Vandecasteele C."/>
            <person name="Vares D."/>
            <person name="Vear F."/>
            <person name="Vautrin S."/>
            <person name="Crespi M."/>
            <person name="Mangin B."/>
            <person name="Burke J.M."/>
            <person name="Salse J."/>
            <person name="Munos S."/>
            <person name="Vincourt P."/>
            <person name="Rieseberg L.H."/>
            <person name="Langlade N.B."/>
        </authorList>
    </citation>
    <scope>NUCLEOTIDE SEQUENCE [LARGE SCALE GENOMIC DNA]</scope>
    <source>
        <strain evidence="4">cv. SF193</strain>
        <tissue evidence="2">Leaves</tissue>
    </source>
</reference>